<evidence type="ECO:0000313" key="3">
    <source>
        <dbReference type="Proteomes" id="UP001459277"/>
    </source>
</evidence>
<dbReference type="Proteomes" id="UP001459277">
    <property type="component" value="Unassembled WGS sequence"/>
</dbReference>
<sequence>MSPKPPMYDDLNSDEELLWDALGENLEFSLNGKLISVSSLSLELRVLTAIMFHNLYPLSSTRILKLKGIHPSGDESPYSKRSPINIHTLNASIGHSRKGIKTESPASHGGSRSTPQVGSCSSSQSYDEKLDHIMASTVIRSMLALVTVERESRQRVQLLMVVHV</sequence>
<evidence type="ECO:0000313" key="2">
    <source>
        <dbReference type="EMBL" id="KAK9995051.1"/>
    </source>
</evidence>
<reference evidence="2 3" key="1">
    <citation type="submission" date="2024-01" db="EMBL/GenBank/DDBJ databases">
        <title>A telomere-to-telomere, gap-free genome of sweet tea (Lithocarpus litseifolius).</title>
        <authorList>
            <person name="Zhou J."/>
        </authorList>
    </citation>
    <scope>NUCLEOTIDE SEQUENCE [LARGE SCALE GENOMIC DNA]</scope>
    <source>
        <strain evidence="2">Zhou-2022a</strain>
        <tissue evidence="2">Leaf</tissue>
    </source>
</reference>
<protein>
    <submittedName>
        <fullName evidence="2">Uncharacterized protein</fullName>
    </submittedName>
</protein>
<accession>A0AAW2CBA5</accession>
<keyword evidence="3" id="KW-1185">Reference proteome</keyword>
<organism evidence="2 3">
    <name type="scientific">Lithocarpus litseifolius</name>
    <dbReference type="NCBI Taxonomy" id="425828"/>
    <lineage>
        <taxon>Eukaryota</taxon>
        <taxon>Viridiplantae</taxon>
        <taxon>Streptophyta</taxon>
        <taxon>Embryophyta</taxon>
        <taxon>Tracheophyta</taxon>
        <taxon>Spermatophyta</taxon>
        <taxon>Magnoliopsida</taxon>
        <taxon>eudicotyledons</taxon>
        <taxon>Gunneridae</taxon>
        <taxon>Pentapetalae</taxon>
        <taxon>rosids</taxon>
        <taxon>fabids</taxon>
        <taxon>Fagales</taxon>
        <taxon>Fagaceae</taxon>
        <taxon>Lithocarpus</taxon>
    </lineage>
</organism>
<dbReference type="AlphaFoldDB" id="A0AAW2CBA5"/>
<proteinExistence type="predicted"/>
<dbReference type="EMBL" id="JAZDWU010000008">
    <property type="protein sequence ID" value="KAK9995051.1"/>
    <property type="molecule type" value="Genomic_DNA"/>
</dbReference>
<name>A0AAW2CBA5_9ROSI</name>
<evidence type="ECO:0000256" key="1">
    <source>
        <dbReference type="SAM" id="MobiDB-lite"/>
    </source>
</evidence>
<feature type="compositionally biased region" description="Polar residues" evidence="1">
    <location>
        <begin position="110"/>
        <end position="124"/>
    </location>
</feature>
<gene>
    <name evidence="2" type="ORF">SO802_024754</name>
</gene>
<comment type="caution">
    <text evidence="2">The sequence shown here is derived from an EMBL/GenBank/DDBJ whole genome shotgun (WGS) entry which is preliminary data.</text>
</comment>
<feature type="region of interest" description="Disordered" evidence="1">
    <location>
        <begin position="95"/>
        <end position="124"/>
    </location>
</feature>